<evidence type="ECO:0000313" key="1">
    <source>
        <dbReference type="EMBL" id="OLP90433.1"/>
    </source>
</evidence>
<proteinExistence type="predicted"/>
<reference evidence="1 2" key="1">
    <citation type="submission" date="2016-02" db="EMBL/GenBank/DDBJ databases">
        <title>Genome analysis of coral dinoflagellate symbionts highlights evolutionary adaptations to a symbiotic lifestyle.</title>
        <authorList>
            <person name="Aranda M."/>
            <person name="Li Y."/>
            <person name="Liew Y.J."/>
            <person name="Baumgarten S."/>
            <person name="Simakov O."/>
            <person name="Wilson M."/>
            <person name="Piel J."/>
            <person name="Ashoor H."/>
            <person name="Bougouffa S."/>
            <person name="Bajic V.B."/>
            <person name="Ryu T."/>
            <person name="Ravasi T."/>
            <person name="Bayer T."/>
            <person name="Micklem G."/>
            <person name="Kim H."/>
            <person name="Bhak J."/>
            <person name="Lajeunesse T.C."/>
            <person name="Voolstra C.R."/>
        </authorList>
    </citation>
    <scope>NUCLEOTIDE SEQUENCE [LARGE SCALE GENOMIC DNA]</scope>
    <source>
        <strain evidence="1 2">CCMP2467</strain>
    </source>
</reference>
<sequence length="151" mass="16426">MPLKPRQHQITSADTWARLARASEDIVFAASRVARKSDIGGQPTAGTETELDYVLVHADLASHLTLSLDWNDNMPSLTAVTDDFDPIQKEQRLSIAKLATHTAITSQLGVDHADLWLGDISVDVSHPDPEIAASLALAASRKLEALFMMNI</sequence>
<comment type="caution">
    <text evidence="1">The sequence shown here is derived from an EMBL/GenBank/DDBJ whole genome shotgun (WGS) entry which is preliminary data.</text>
</comment>
<organism evidence="1 2">
    <name type="scientific">Symbiodinium microadriaticum</name>
    <name type="common">Dinoflagellate</name>
    <name type="synonym">Zooxanthella microadriatica</name>
    <dbReference type="NCBI Taxonomy" id="2951"/>
    <lineage>
        <taxon>Eukaryota</taxon>
        <taxon>Sar</taxon>
        <taxon>Alveolata</taxon>
        <taxon>Dinophyceae</taxon>
        <taxon>Suessiales</taxon>
        <taxon>Symbiodiniaceae</taxon>
        <taxon>Symbiodinium</taxon>
    </lineage>
</organism>
<evidence type="ECO:0000313" key="2">
    <source>
        <dbReference type="Proteomes" id="UP000186817"/>
    </source>
</evidence>
<gene>
    <name evidence="1" type="ORF">AK812_SmicGene27996</name>
</gene>
<keyword evidence="2" id="KW-1185">Reference proteome</keyword>
<dbReference type="Proteomes" id="UP000186817">
    <property type="component" value="Unassembled WGS sequence"/>
</dbReference>
<name>A0A1Q9D5H7_SYMMI</name>
<dbReference type="EMBL" id="LSRX01000711">
    <property type="protein sequence ID" value="OLP90433.1"/>
    <property type="molecule type" value="Genomic_DNA"/>
</dbReference>
<accession>A0A1Q9D5H7</accession>
<dbReference type="AlphaFoldDB" id="A0A1Q9D5H7"/>
<protein>
    <submittedName>
        <fullName evidence="1">Uncharacterized protein</fullName>
    </submittedName>
</protein>